<evidence type="ECO:0000313" key="3">
    <source>
        <dbReference type="EMBL" id="OGZ02289.1"/>
    </source>
</evidence>
<feature type="compositionally biased region" description="Polar residues" evidence="1">
    <location>
        <begin position="249"/>
        <end position="260"/>
    </location>
</feature>
<evidence type="ECO:0000256" key="2">
    <source>
        <dbReference type="SAM" id="SignalP"/>
    </source>
</evidence>
<evidence type="ECO:0000256" key="1">
    <source>
        <dbReference type="SAM" id="MobiDB-lite"/>
    </source>
</evidence>
<gene>
    <name evidence="3" type="ORF">A2390_00300</name>
</gene>
<name>A0A1G2CLQ4_9BACT</name>
<accession>A0A1G2CLQ4</accession>
<evidence type="ECO:0008006" key="5">
    <source>
        <dbReference type="Google" id="ProtNLM"/>
    </source>
</evidence>
<comment type="caution">
    <text evidence="3">The sequence shown here is derived from an EMBL/GenBank/DDBJ whole genome shotgun (WGS) entry which is preliminary data.</text>
</comment>
<feature type="chain" id="PRO_5009582363" description="DUF5667 domain-containing protein" evidence="2">
    <location>
        <begin position="32"/>
        <end position="321"/>
    </location>
</feature>
<feature type="signal peptide" evidence="2">
    <location>
        <begin position="1"/>
        <end position="31"/>
    </location>
</feature>
<protein>
    <recommendedName>
        <fullName evidence="5">DUF5667 domain-containing protein</fullName>
    </recommendedName>
</protein>
<keyword evidence="2" id="KW-0732">Signal</keyword>
<proteinExistence type="predicted"/>
<reference evidence="3 4" key="1">
    <citation type="journal article" date="2016" name="Nat. Commun.">
        <title>Thousands of microbial genomes shed light on interconnected biogeochemical processes in an aquifer system.</title>
        <authorList>
            <person name="Anantharaman K."/>
            <person name="Brown C.T."/>
            <person name="Hug L.A."/>
            <person name="Sharon I."/>
            <person name="Castelle C.J."/>
            <person name="Probst A.J."/>
            <person name="Thomas B.C."/>
            <person name="Singh A."/>
            <person name="Wilkins M.J."/>
            <person name="Karaoz U."/>
            <person name="Brodie E.L."/>
            <person name="Williams K.H."/>
            <person name="Hubbard S.S."/>
            <person name="Banfield J.F."/>
        </authorList>
    </citation>
    <scope>NUCLEOTIDE SEQUENCE [LARGE SCALE GENOMIC DNA]</scope>
</reference>
<dbReference type="Proteomes" id="UP000178599">
    <property type="component" value="Unassembled WGS sequence"/>
</dbReference>
<sequence length="321" mass="36735">MSKFKTMKKIIASLFLIPAFLLVFPFQTVKAEETKAISEPACDIEKSLNNFLSIRDDNKLEKEEKEKEEFSARKNLLGEIISCSIKETTNAKNELQNLKNLDEKSLSAKDFLTSKLDYFLSFLKEKDNEFKASLDDKEKIKSIAEELLNWRQNEYSNNLKNATNFTLSFKQDDIIKTTDARWQKISSSIKSLFSLKNKEVATLLQKTSDGIKEAKDLKEKAYNNLISSIEEQKKKEEEEKTKKEENINKIVTSENKSPSLSEPAKEDFSSLSTSTTSSTLAISKELIKNPGDDLKESLNKIKDVYQNFFKISNIVKKILGF</sequence>
<evidence type="ECO:0000313" key="4">
    <source>
        <dbReference type="Proteomes" id="UP000178599"/>
    </source>
</evidence>
<feature type="compositionally biased region" description="Basic and acidic residues" evidence="1">
    <location>
        <begin position="232"/>
        <end position="247"/>
    </location>
</feature>
<organism evidence="3 4">
    <name type="scientific">Candidatus Liptonbacteria bacterium RIFOXYB1_FULL_36_10</name>
    <dbReference type="NCBI Taxonomy" id="1798654"/>
    <lineage>
        <taxon>Bacteria</taxon>
        <taxon>Candidatus Liptoniibacteriota</taxon>
    </lineage>
</organism>
<feature type="region of interest" description="Disordered" evidence="1">
    <location>
        <begin position="232"/>
        <end position="277"/>
    </location>
</feature>
<dbReference type="AlphaFoldDB" id="A0A1G2CLQ4"/>
<dbReference type="EMBL" id="MHLE01000037">
    <property type="protein sequence ID" value="OGZ02289.1"/>
    <property type="molecule type" value="Genomic_DNA"/>
</dbReference>